<dbReference type="Proteomes" id="UP000028926">
    <property type="component" value="Chromosome"/>
</dbReference>
<evidence type="ECO:0000313" key="7">
    <source>
        <dbReference type="EMBL" id="AIK97018.1"/>
    </source>
</evidence>
<reference evidence="7 8" key="1">
    <citation type="submission" date="2014-07" db="EMBL/GenBank/DDBJ databases">
        <title>Comparative genomic insights into amoeba endosymbionts belonging to the families of Holosporaceae and Candidatus Midichloriaceae within Rickettsiales.</title>
        <authorList>
            <person name="Wang Z."/>
            <person name="Wu M."/>
        </authorList>
    </citation>
    <scope>NUCLEOTIDE SEQUENCE [LARGE SCALE GENOMIC DNA]</scope>
    <source>
        <strain evidence="7">PRA3</strain>
    </source>
</reference>
<dbReference type="PIRSF" id="PIRSF019422">
    <property type="entry name" value="MltA"/>
    <property type="match status" value="1"/>
</dbReference>
<dbReference type="InterPro" id="IPR005300">
    <property type="entry name" value="MltA_B"/>
</dbReference>
<feature type="domain" description="Lytic transglycosylase MltA" evidence="6">
    <location>
        <begin position="128"/>
        <end position="260"/>
    </location>
</feature>
<dbReference type="InterPro" id="IPR026044">
    <property type="entry name" value="MltA"/>
</dbReference>
<accession>A0A077AZC3</accession>
<dbReference type="GO" id="GO:0008933">
    <property type="term" value="F:peptidoglycan lytic transglycosylase activity"/>
    <property type="evidence" value="ECO:0007669"/>
    <property type="project" value="TreeGrafter"/>
</dbReference>
<dbReference type="PANTHER" id="PTHR30124:SF0">
    <property type="entry name" value="MEMBRANE-BOUND LYTIC MUREIN TRANSGLYCOSYLASE A"/>
    <property type="match status" value="1"/>
</dbReference>
<dbReference type="GO" id="GO:0009254">
    <property type="term" value="P:peptidoglycan turnover"/>
    <property type="evidence" value="ECO:0007669"/>
    <property type="project" value="InterPro"/>
</dbReference>
<evidence type="ECO:0000256" key="5">
    <source>
        <dbReference type="ARBA" id="ARBA00030918"/>
    </source>
</evidence>
<protein>
    <recommendedName>
        <fullName evidence="2">peptidoglycan lytic exotransglycosylase</fullName>
        <ecNumber evidence="2">4.2.2.n1</ecNumber>
    </recommendedName>
    <alternativeName>
        <fullName evidence="5">Murein hydrolase A</fullName>
    </alternativeName>
</protein>
<dbReference type="Pfam" id="PF03562">
    <property type="entry name" value="MltA"/>
    <property type="match status" value="1"/>
</dbReference>
<dbReference type="Gene3D" id="2.40.40.10">
    <property type="entry name" value="RlpA-like domain"/>
    <property type="match status" value="2"/>
</dbReference>
<dbReference type="eggNOG" id="COG2821">
    <property type="taxonomic scope" value="Bacteria"/>
</dbReference>
<dbReference type="EMBL" id="CP008941">
    <property type="protein sequence ID" value="AIK97018.1"/>
    <property type="molecule type" value="Genomic_DNA"/>
</dbReference>
<dbReference type="SMART" id="SM00925">
    <property type="entry name" value="MltA"/>
    <property type="match status" value="1"/>
</dbReference>
<evidence type="ECO:0000259" key="6">
    <source>
        <dbReference type="SMART" id="SM00925"/>
    </source>
</evidence>
<evidence type="ECO:0000313" key="8">
    <source>
        <dbReference type="Proteomes" id="UP000028926"/>
    </source>
</evidence>
<keyword evidence="3" id="KW-0456">Lyase</keyword>
<proteinExistence type="predicted"/>
<evidence type="ECO:0000256" key="2">
    <source>
        <dbReference type="ARBA" id="ARBA00012587"/>
    </source>
</evidence>
<dbReference type="InterPro" id="IPR036908">
    <property type="entry name" value="RlpA-like_sf"/>
</dbReference>
<dbReference type="AlphaFoldDB" id="A0A077AZC3"/>
<evidence type="ECO:0000256" key="1">
    <source>
        <dbReference type="ARBA" id="ARBA00001420"/>
    </source>
</evidence>
<gene>
    <name evidence="7" type="ORF">ID47_10175</name>
</gene>
<dbReference type="STRING" id="91604.ID47_10175"/>
<dbReference type="GO" id="GO:0071555">
    <property type="term" value="P:cell wall organization"/>
    <property type="evidence" value="ECO:0007669"/>
    <property type="project" value="UniProtKB-KW"/>
</dbReference>
<dbReference type="SUPFAM" id="SSF50685">
    <property type="entry name" value="Barwin-like endoglucanases"/>
    <property type="match status" value="1"/>
</dbReference>
<dbReference type="CDD" id="cd14485">
    <property type="entry name" value="mltA_like_LT_A"/>
    <property type="match status" value="1"/>
</dbReference>
<comment type="catalytic activity">
    <reaction evidence="1">
        <text>Exolytic cleavage of the (1-&gt;4)-beta-glycosidic linkage between N-acetylmuramic acid (MurNAc) and N-acetylglucosamine (GlcNAc) residues in peptidoglycan, from either the reducing or the non-reducing ends of the peptidoglycan chains, with concomitant formation of a 1,6-anhydrobond in the MurNAc residue.</text>
        <dbReference type="EC" id="4.2.2.n1"/>
    </reaction>
</comment>
<evidence type="ECO:0000256" key="4">
    <source>
        <dbReference type="ARBA" id="ARBA00023316"/>
    </source>
</evidence>
<dbReference type="PANTHER" id="PTHR30124">
    <property type="entry name" value="MEMBRANE-BOUND LYTIC MUREIN TRANSGLYCOSYLASE A"/>
    <property type="match status" value="1"/>
</dbReference>
<dbReference type="InterPro" id="IPR010611">
    <property type="entry name" value="3D_dom"/>
</dbReference>
<dbReference type="CDD" id="cd14668">
    <property type="entry name" value="mlta_B"/>
    <property type="match status" value="1"/>
</dbReference>
<keyword evidence="8" id="KW-1185">Reference proteome</keyword>
<organism evidence="7 8">
    <name type="scientific">Candidatus Odyssella acanthamoebae</name>
    <dbReference type="NCBI Taxonomy" id="91604"/>
    <lineage>
        <taxon>Bacteria</taxon>
        <taxon>Pseudomonadati</taxon>
        <taxon>Pseudomonadota</taxon>
        <taxon>Alphaproteobacteria</taxon>
        <taxon>Holosporales</taxon>
        <taxon>Candidatus Paracaedibacteraceae</taxon>
        <taxon>Candidatus Odyssella</taxon>
    </lineage>
</organism>
<dbReference type="PROSITE" id="PS51257">
    <property type="entry name" value="PROKAR_LIPOPROTEIN"/>
    <property type="match status" value="1"/>
</dbReference>
<dbReference type="GO" id="GO:0004553">
    <property type="term" value="F:hydrolase activity, hydrolyzing O-glycosyl compounds"/>
    <property type="evidence" value="ECO:0007669"/>
    <property type="project" value="InterPro"/>
</dbReference>
<sequence>MKANLFSLLGYGIALLLTGCAPKIERELTPVSFSSLPGWEEDKQLLALPALHKSCQVILKKSPGAPMVTQADGSGRAGDWFGFCKKLQSNNFKSHKQLRGFLETHISPYQIAASGNTEGVFTGYYEPILNGSLRRHGKYQTPLYKMPGKGINYKIPRSRIVKGALKGRGLELVWVDDPVEAFFLQVQGSGRIRLDNGREIKLGYAGQNGYPYFPIGKALLDKGALQHGHVTMQSIKKWLHAHPRQAESIMSQNQSYVFFKINNTPGGPIGSHGVPLTPHRSMAIDRSFISLGTPVWLHATHPDHHKPYLKKLMVAQDTGGAIKGAVRGDYFWGSGSAAATYAGAMNAKGHLYVLLPR</sequence>
<dbReference type="GO" id="GO:0009253">
    <property type="term" value="P:peptidoglycan catabolic process"/>
    <property type="evidence" value="ECO:0007669"/>
    <property type="project" value="TreeGrafter"/>
</dbReference>
<dbReference type="EC" id="4.2.2.n1" evidence="2"/>
<evidence type="ECO:0000256" key="3">
    <source>
        <dbReference type="ARBA" id="ARBA00023239"/>
    </source>
</evidence>
<dbReference type="KEGG" id="paca:ID47_10175"/>
<dbReference type="GO" id="GO:0019867">
    <property type="term" value="C:outer membrane"/>
    <property type="evidence" value="ECO:0007669"/>
    <property type="project" value="InterPro"/>
</dbReference>
<dbReference type="HOGENOM" id="CLU_037751_0_0_5"/>
<dbReference type="Pfam" id="PF06725">
    <property type="entry name" value="3D"/>
    <property type="match status" value="1"/>
</dbReference>
<name>A0A077AZC3_9PROT</name>
<keyword evidence="4" id="KW-0961">Cell wall biogenesis/degradation</keyword>